<evidence type="ECO:0000256" key="1">
    <source>
        <dbReference type="SAM" id="Phobius"/>
    </source>
</evidence>
<dbReference type="AlphaFoldDB" id="A0AAP0JRI9"/>
<accession>A0AAP0JRI9</accession>
<dbReference type="Gene3D" id="3.80.10.10">
    <property type="entry name" value="Ribonuclease Inhibitor"/>
    <property type="match status" value="1"/>
</dbReference>
<keyword evidence="1" id="KW-0812">Transmembrane</keyword>
<dbReference type="Proteomes" id="UP001417504">
    <property type="component" value="Unassembled WGS sequence"/>
</dbReference>
<sequence>MLVAAVMEMAVDYRFLLCGGSISEELGSYQRYLEFDSLKALLEWLGNLTLLESLYIIQCQNLISLPSKEQIRRLTSLQELSITLCPLLKERITRIHVVRSGTKYHTFQSCIDIRCPNHHSLLSLILASIGTTSTFIRNSVFSLLSLPVLLLPHIHLSIIILGSLEQM</sequence>
<keyword evidence="3" id="KW-1185">Reference proteome</keyword>
<reference evidence="2 3" key="1">
    <citation type="submission" date="2024-01" db="EMBL/GenBank/DDBJ databases">
        <title>Genome assemblies of Stephania.</title>
        <authorList>
            <person name="Yang L."/>
        </authorList>
    </citation>
    <scope>NUCLEOTIDE SEQUENCE [LARGE SCALE GENOMIC DNA]</scope>
    <source>
        <strain evidence="2">QJT</strain>
        <tissue evidence="2">Leaf</tissue>
    </source>
</reference>
<keyword evidence="1" id="KW-0472">Membrane</keyword>
<gene>
    <name evidence="2" type="ORF">Sjap_009034</name>
</gene>
<dbReference type="EMBL" id="JBBNAE010000003">
    <property type="protein sequence ID" value="KAK9138440.1"/>
    <property type="molecule type" value="Genomic_DNA"/>
</dbReference>
<organism evidence="2 3">
    <name type="scientific">Stephania japonica</name>
    <dbReference type="NCBI Taxonomy" id="461633"/>
    <lineage>
        <taxon>Eukaryota</taxon>
        <taxon>Viridiplantae</taxon>
        <taxon>Streptophyta</taxon>
        <taxon>Embryophyta</taxon>
        <taxon>Tracheophyta</taxon>
        <taxon>Spermatophyta</taxon>
        <taxon>Magnoliopsida</taxon>
        <taxon>Ranunculales</taxon>
        <taxon>Menispermaceae</taxon>
        <taxon>Menispermoideae</taxon>
        <taxon>Cissampelideae</taxon>
        <taxon>Stephania</taxon>
    </lineage>
</organism>
<protein>
    <submittedName>
        <fullName evidence="2">Uncharacterized protein</fullName>
    </submittedName>
</protein>
<evidence type="ECO:0000313" key="2">
    <source>
        <dbReference type="EMBL" id="KAK9138440.1"/>
    </source>
</evidence>
<evidence type="ECO:0000313" key="3">
    <source>
        <dbReference type="Proteomes" id="UP001417504"/>
    </source>
</evidence>
<name>A0AAP0JRI9_9MAGN</name>
<comment type="caution">
    <text evidence="2">The sequence shown here is derived from an EMBL/GenBank/DDBJ whole genome shotgun (WGS) entry which is preliminary data.</text>
</comment>
<dbReference type="InterPro" id="IPR032675">
    <property type="entry name" value="LRR_dom_sf"/>
</dbReference>
<feature type="transmembrane region" description="Helical" evidence="1">
    <location>
        <begin position="143"/>
        <end position="164"/>
    </location>
</feature>
<keyword evidence="1" id="KW-1133">Transmembrane helix</keyword>
<proteinExistence type="predicted"/>